<accession>E4N957</accession>
<evidence type="ECO:0000256" key="1">
    <source>
        <dbReference type="SAM" id="MobiDB-lite"/>
    </source>
</evidence>
<dbReference type="HOGENOM" id="CLU_2304563_0_0_11"/>
<organism evidence="2 3">
    <name type="scientific">Kitasatospora setae (strain ATCC 33774 / DSM 43861 / JCM 3304 / KCC A-0304 / NBRC 14216 / KM-6054)</name>
    <name type="common">Streptomyces setae</name>
    <dbReference type="NCBI Taxonomy" id="452652"/>
    <lineage>
        <taxon>Bacteria</taxon>
        <taxon>Bacillati</taxon>
        <taxon>Actinomycetota</taxon>
        <taxon>Actinomycetes</taxon>
        <taxon>Kitasatosporales</taxon>
        <taxon>Streptomycetaceae</taxon>
        <taxon>Kitasatospora</taxon>
    </lineage>
</organism>
<gene>
    <name evidence="2" type="ordered locus">KSE_19135</name>
</gene>
<reference evidence="2 3" key="1">
    <citation type="journal article" date="2010" name="DNA Res.">
        <title>Genome sequence of Kitasatospora setae NBRC 14216T: an evolutionary snapshot of the family Streptomycetaceae.</title>
        <authorList>
            <person name="Ichikawa N."/>
            <person name="Oguchi A."/>
            <person name="Ikeda H."/>
            <person name="Ishikawa J."/>
            <person name="Kitani S."/>
            <person name="Watanabe Y."/>
            <person name="Nakamura S."/>
            <person name="Katano Y."/>
            <person name="Kishi E."/>
            <person name="Sasagawa M."/>
            <person name="Ankai A."/>
            <person name="Fukui S."/>
            <person name="Hashimoto Y."/>
            <person name="Kamata S."/>
            <person name="Otoguro M."/>
            <person name="Tanikawa S."/>
            <person name="Nihira T."/>
            <person name="Horinouchi S."/>
            <person name="Ohnishi Y."/>
            <person name="Hayakawa M."/>
            <person name="Kuzuyama T."/>
            <person name="Arisawa A."/>
            <person name="Nomoto F."/>
            <person name="Miura H."/>
            <person name="Takahashi Y."/>
            <person name="Fujita N."/>
        </authorList>
    </citation>
    <scope>NUCLEOTIDE SEQUENCE [LARGE SCALE GENOMIC DNA]</scope>
    <source>
        <strain evidence="3">ATCC 33774 / DSM 43861 / JCM 3304 / KCC A-0304 / NBRC 14216 / KM-6054</strain>
    </source>
</reference>
<dbReference type="EMBL" id="AP010968">
    <property type="protein sequence ID" value="BAJ27738.1"/>
    <property type="molecule type" value="Genomic_DNA"/>
</dbReference>
<evidence type="ECO:0000313" key="2">
    <source>
        <dbReference type="EMBL" id="BAJ27738.1"/>
    </source>
</evidence>
<sequence>MSAQPHQHADIRPEIPRTPDGIAAALLPSRRMRFRVELGGTATGEAFERLLEVWWCRATLDQRGGREARSAAARAGTLPLGSWDSLRSRREKREG</sequence>
<dbReference type="KEGG" id="ksk:KSE_19135"/>
<feature type="compositionally biased region" description="Basic and acidic residues" evidence="1">
    <location>
        <begin position="7"/>
        <end position="17"/>
    </location>
</feature>
<evidence type="ECO:0000313" key="3">
    <source>
        <dbReference type="Proteomes" id="UP000007076"/>
    </source>
</evidence>
<dbReference type="STRING" id="452652.KSE_19135"/>
<protein>
    <submittedName>
        <fullName evidence="2">Uncharacterized protein</fullName>
    </submittedName>
</protein>
<dbReference type="Proteomes" id="UP000007076">
    <property type="component" value="Chromosome"/>
</dbReference>
<feature type="region of interest" description="Disordered" evidence="1">
    <location>
        <begin position="1"/>
        <end position="20"/>
    </location>
</feature>
<name>E4N957_KITSK</name>
<keyword evidence="3" id="KW-1185">Reference proteome</keyword>
<proteinExistence type="predicted"/>
<dbReference type="AlphaFoldDB" id="E4N957"/>